<sequence>MNPFAYNSRRFFLFGMRFFFGTWFLYVGLTKWLLIGPEAFVGLITTDFDKTWSPHLLNVFLAWLILIAEPLLALLLLSGKSPRRAWTLTALLMFLLTLGQTILMKPEVVGNWQFLVLTLACAALSDPKFEHANN</sequence>
<protein>
    <recommendedName>
        <fullName evidence="6">Methylamine utilisation protein MauE domain-containing protein</fullName>
    </recommendedName>
</protein>
<comment type="subcellular location">
    <subcellularLocation>
        <location evidence="1">Membrane</location>
        <topology evidence="1">Multi-pass membrane protein</topology>
    </subcellularLocation>
</comment>
<evidence type="ECO:0000256" key="4">
    <source>
        <dbReference type="ARBA" id="ARBA00023136"/>
    </source>
</evidence>
<proteinExistence type="predicted"/>
<evidence type="ECO:0000313" key="7">
    <source>
        <dbReference type="EMBL" id="ALC18211.1"/>
    </source>
</evidence>
<evidence type="ECO:0000256" key="5">
    <source>
        <dbReference type="SAM" id="Phobius"/>
    </source>
</evidence>
<dbReference type="EMBL" id="CP010802">
    <property type="protein sequence ID" value="ALC18211.1"/>
    <property type="molecule type" value="Genomic_DNA"/>
</dbReference>
<keyword evidence="8" id="KW-1185">Reference proteome</keyword>
<evidence type="ECO:0000256" key="2">
    <source>
        <dbReference type="ARBA" id="ARBA00022692"/>
    </source>
</evidence>
<dbReference type="GO" id="GO:0030416">
    <property type="term" value="P:methylamine metabolic process"/>
    <property type="evidence" value="ECO:0007669"/>
    <property type="project" value="InterPro"/>
</dbReference>
<dbReference type="AlphaFoldDB" id="A0A0M5ISA4"/>
<evidence type="ECO:0000259" key="6">
    <source>
        <dbReference type="Pfam" id="PF07291"/>
    </source>
</evidence>
<dbReference type="Proteomes" id="UP000057158">
    <property type="component" value="Chromosome"/>
</dbReference>
<reference evidence="7 8" key="1">
    <citation type="submission" date="2015-07" db="EMBL/GenBank/DDBJ databases">
        <title>Isolation and Genomic Characterization of a Novel Halophilic Metal-Reducing Deltaproteobacterium from the Deep Subsurface.</title>
        <authorList>
            <person name="Badalamenti J.P."/>
            <person name="Summers Z.M."/>
            <person name="Gralnick J.A."/>
            <person name="Bond D.R."/>
        </authorList>
    </citation>
    <scope>NUCLEOTIDE SEQUENCE [LARGE SCALE GENOMIC DNA]</scope>
    <source>
        <strain evidence="7 8">WTL</strain>
    </source>
</reference>
<dbReference type="InterPro" id="IPR009908">
    <property type="entry name" value="Methylamine_util_MauE"/>
</dbReference>
<feature type="transmembrane region" description="Helical" evidence="5">
    <location>
        <begin position="12"/>
        <end position="35"/>
    </location>
</feature>
<dbReference type="KEGG" id="des:DSOUD_3497"/>
<dbReference type="PATRIC" id="fig|1603606.3.peg.3767"/>
<evidence type="ECO:0000313" key="8">
    <source>
        <dbReference type="Proteomes" id="UP000057158"/>
    </source>
</evidence>
<name>A0A0M5ISA4_9BACT</name>
<accession>A0A0M5ISA4</accession>
<keyword evidence="3 5" id="KW-1133">Transmembrane helix</keyword>
<dbReference type="Pfam" id="PF07291">
    <property type="entry name" value="MauE"/>
    <property type="match status" value="1"/>
</dbReference>
<dbReference type="GO" id="GO:0016020">
    <property type="term" value="C:membrane"/>
    <property type="evidence" value="ECO:0007669"/>
    <property type="project" value="UniProtKB-SubCell"/>
</dbReference>
<organism evidence="7 8">
    <name type="scientific">Desulfuromonas soudanensis</name>
    <dbReference type="NCBI Taxonomy" id="1603606"/>
    <lineage>
        <taxon>Bacteria</taxon>
        <taxon>Pseudomonadati</taxon>
        <taxon>Thermodesulfobacteriota</taxon>
        <taxon>Desulfuromonadia</taxon>
        <taxon>Desulfuromonadales</taxon>
        <taxon>Desulfuromonadaceae</taxon>
        <taxon>Desulfuromonas</taxon>
    </lineage>
</organism>
<keyword evidence="2 5" id="KW-0812">Transmembrane</keyword>
<evidence type="ECO:0000256" key="3">
    <source>
        <dbReference type="ARBA" id="ARBA00022989"/>
    </source>
</evidence>
<feature type="transmembrane region" description="Helical" evidence="5">
    <location>
        <begin position="85"/>
        <end position="103"/>
    </location>
</feature>
<feature type="transmembrane region" description="Helical" evidence="5">
    <location>
        <begin position="55"/>
        <end position="78"/>
    </location>
</feature>
<gene>
    <name evidence="7" type="ORF">DSOUD_3497</name>
</gene>
<evidence type="ECO:0000256" key="1">
    <source>
        <dbReference type="ARBA" id="ARBA00004141"/>
    </source>
</evidence>
<dbReference type="RefSeq" id="WP_053552145.1">
    <property type="nucleotide sequence ID" value="NZ_CP010802.1"/>
</dbReference>
<keyword evidence="4 5" id="KW-0472">Membrane</keyword>
<feature type="domain" description="Methylamine utilisation protein MauE" evidence="6">
    <location>
        <begin position="11"/>
        <end position="102"/>
    </location>
</feature>